<keyword evidence="2" id="KW-1185">Reference proteome</keyword>
<sequence>MSRKLYTQNILRKYVQGITGRPTLQLQIKELTSSLFKGRKENYPQYNSARTHQGKQMELSKLHTFPQYSVPVVKYNRNGFRPRFRQLIYTGTAAYLVEKAKIKQRVSVSNLSDNFLILHVQCEDIKQKVGCCDYLFEALTKLSAGQQVRPVFNSLLLYLAEGIVDFESDQETMIYRAKNGHLMVGSLKLKDCVAIQFSNEPIHL</sequence>
<dbReference type="STRING" id="62062.ENSHHUP00000043484"/>
<reference evidence="1" key="2">
    <citation type="submission" date="2025-08" db="UniProtKB">
        <authorList>
            <consortium name="Ensembl"/>
        </authorList>
    </citation>
    <scope>IDENTIFICATION</scope>
</reference>
<name>A0A4W5N1B6_9TELE</name>
<organism evidence="1 2">
    <name type="scientific">Hucho hucho</name>
    <name type="common">huchen</name>
    <dbReference type="NCBI Taxonomy" id="62062"/>
    <lineage>
        <taxon>Eukaryota</taxon>
        <taxon>Metazoa</taxon>
        <taxon>Chordata</taxon>
        <taxon>Craniata</taxon>
        <taxon>Vertebrata</taxon>
        <taxon>Euteleostomi</taxon>
        <taxon>Actinopterygii</taxon>
        <taxon>Neopterygii</taxon>
        <taxon>Teleostei</taxon>
        <taxon>Protacanthopterygii</taxon>
        <taxon>Salmoniformes</taxon>
        <taxon>Salmonidae</taxon>
        <taxon>Salmoninae</taxon>
        <taxon>Hucho</taxon>
    </lineage>
</organism>
<dbReference type="AlphaFoldDB" id="A0A4W5N1B6"/>
<dbReference type="GeneTree" id="ENSGT00940000171590"/>
<reference evidence="2" key="1">
    <citation type="submission" date="2018-06" db="EMBL/GenBank/DDBJ databases">
        <title>Genome assembly of Danube salmon.</title>
        <authorList>
            <person name="Macqueen D.J."/>
            <person name="Gundappa M.K."/>
        </authorList>
    </citation>
    <scope>NUCLEOTIDE SEQUENCE [LARGE SCALE GENOMIC DNA]</scope>
</reference>
<protein>
    <submittedName>
        <fullName evidence="1">Uncharacterized protein</fullName>
    </submittedName>
</protein>
<dbReference type="Ensembl" id="ENSHHUT00000045114.1">
    <property type="protein sequence ID" value="ENSHHUP00000043484.1"/>
    <property type="gene ID" value="ENSHHUG00000026683.1"/>
</dbReference>
<evidence type="ECO:0000313" key="2">
    <source>
        <dbReference type="Proteomes" id="UP000314982"/>
    </source>
</evidence>
<evidence type="ECO:0000313" key="1">
    <source>
        <dbReference type="Ensembl" id="ENSHHUP00000043484.1"/>
    </source>
</evidence>
<proteinExistence type="predicted"/>
<dbReference type="Proteomes" id="UP000314982">
    <property type="component" value="Unassembled WGS sequence"/>
</dbReference>
<accession>A0A4W5N1B6</accession>
<reference evidence="1" key="3">
    <citation type="submission" date="2025-09" db="UniProtKB">
        <authorList>
            <consortium name="Ensembl"/>
        </authorList>
    </citation>
    <scope>IDENTIFICATION</scope>
</reference>